<name>A0ABU7AB82_9TELE</name>
<keyword evidence="3" id="KW-1185">Reference proteome</keyword>
<feature type="region of interest" description="Disordered" evidence="1">
    <location>
        <begin position="1"/>
        <end position="25"/>
    </location>
</feature>
<gene>
    <name evidence="2" type="ORF">ATANTOWER_015345</name>
</gene>
<evidence type="ECO:0000313" key="2">
    <source>
        <dbReference type="EMBL" id="MED6235088.1"/>
    </source>
</evidence>
<evidence type="ECO:0000313" key="3">
    <source>
        <dbReference type="Proteomes" id="UP001345963"/>
    </source>
</evidence>
<feature type="compositionally biased region" description="Polar residues" evidence="1">
    <location>
        <begin position="8"/>
        <end position="21"/>
    </location>
</feature>
<protein>
    <submittedName>
        <fullName evidence="2">Uncharacterized protein</fullName>
    </submittedName>
</protein>
<evidence type="ECO:0000256" key="1">
    <source>
        <dbReference type="SAM" id="MobiDB-lite"/>
    </source>
</evidence>
<proteinExistence type="predicted"/>
<organism evidence="2 3">
    <name type="scientific">Ataeniobius toweri</name>
    <dbReference type="NCBI Taxonomy" id="208326"/>
    <lineage>
        <taxon>Eukaryota</taxon>
        <taxon>Metazoa</taxon>
        <taxon>Chordata</taxon>
        <taxon>Craniata</taxon>
        <taxon>Vertebrata</taxon>
        <taxon>Euteleostomi</taxon>
        <taxon>Actinopterygii</taxon>
        <taxon>Neopterygii</taxon>
        <taxon>Teleostei</taxon>
        <taxon>Neoteleostei</taxon>
        <taxon>Acanthomorphata</taxon>
        <taxon>Ovalentaria</taxon>
        <taxon>Atherinomorphae</taxon>
        <taxon>Cyprinodontiformes</taxon>
        <taxon>Goodeidae</taxon>
        <taxon>Ataeniobius</taxon>
    </lineage>
</organism>
<dbReference type="EMBL" id="JAHUTI010010154">
    <property type="protein sequence ID" value="MED6235088.1"/>
    <property type="molecule type" value="Genomic_DNA"/>
</dbReference>
<reference evidence="2 3" key="1">
    <citation type="submission" date="2021-07" db="EMBL/GenBank/DDBJ databases">
        <authorList>
            <person name="Palmer J.M."/>
        </authorList>
    </citation>
    <scope>NUCLEOTIDE SEQUENCE [LARGE SCALE GENOMIC DNA]</scope>
    <source>
        <strain evidence="2 3">AT_MEX2019</strain>
        <tissue evidence="2">Muscle</tissue>
    </source>
</reference>
<comment type="caution">
    <text evidence="2">The sequence shown here is derived from an EMBL/GenBank/DDBJ whole genome shotgun (WGS) entry which is preliminary data.</text>
</comment>
<sequence length="141" mass="15644">MCCDLRRTGSTHPLPKSNNCSRAGEQSFAPRAQRETRVARCPDLCGTVPHFSLLSRCPLNRNNVPHLTGSDSDKSENNLTGAFLKRKDSRAAVIITEPRQLSIKIRISIARHDQPACHDASKRKTEGDDFLVEVISVGYTE</sequence>
<accession>A0ABU7AB82</accession>
<dbReference type="Proteomes" id="UP001345963">
    <property type="component" value="Unassembled WGS sequence"/>
</dbReference>